<proteinExistence type="predicted"/>
<feature type="compositionally biased region" description="Pro residues" evidence="1">
    <location>
        <begin position="51"/>
        <end position="64"/>
    </location>
</feature>
<comment type="caution">
    <text evidence="2">The sequence shown here is derived from an EMBL/GenBank/DDBJ whole genome shotgun (WGS) entry which is preliminary data.</text>
</comment>
<gene>
    <name evidence="2" type="ORF">F3087_30850</name>
</gene>
<evidence type="ECO:0000256" key="1">
    <source>
        <dbReference type="SAM" id="MobiDB-lite"/>
    </source>
</evidence>
<dbReference type="EMBL" id="VXLC01000016">
    <property type="protein sequence ID" value="KAA8885223.1"/>
    <property type="molecule type" value="Genomic_DNA"/>
</dbReference>
<name>A0A5N0E8E7_9NOCA</name>
<dbReference type="AlphaFoldDB" id="A0A5N0E8E7"/>
<feature type="compositionally biased region" description="Basic residues" evidence="1">
    <location>
        <begin position="38"/>
        <end position="48"/>
    </location>
</feature>
<sequence>MRDRHIHRTRDRAEKLRLAPATAPDAPTRRTNPCTPRARVRSAARRSNPRAPAPPPIAHPPRPAAPSTRQARRKAV</sequence>
<evidence type="ECO:0000313" key="3">
    <source>
        <dbReference type="Proteomes" id="UP000323876"/>
    </source>
</evidence>
<reference evidence="2 3" key="1">
    <citation type="submission" date="2019-09" db="EMBL/GenBank/DDBJ databases">
        <authorList>
            <person name="Wang X."/>
        </authorList>
    </citation>
    <scope>NUCLEOTIDE SEQUENCE [LARGE SCALE GENOMIC DNA]</scope>
    <source>
        <strain evidence="2 3">CICC 11023</strain>
    </source>
</reference>
<feature type="compositionally biased region" description="Low complexity" evidence="1">
    <location>
        <begin position="18"/>
        <end position="31"/>
    </location>
</feature>
<accession>A0A5N0E8E7</accession>
<evidence type="ECO:0000313" key="2">
    <source>
        <dbReference type="EMBL" id="KAA8885223.1"/>
    </source>
</evidence>
<organism evidence="2 3">
    <name type="scientific">Nocardia colli</name>
    <dbReference type="NCBI Taxonomy" id="2545717"/>
    <lineage>
        <taxon>Bacteria</taxon>
        <taxon>Bacillati</taxon>
        <taxon>Actinomycetota</taxon>
        <taxon>Actinomycetes</taxon>
        <taxon>Mycobacteriales</taxon>
        <taxon>Nocardiaceae</taxon>
        <taxon>Nocardia</taxon>
    </lineage>
</organism>
<protein>
    <submittedName>
        <fullName evidence="2">Uncharacterized protein</fullName>
    </submittedName>
</protein>
<dbReference type="Proteomes" id="UP000323876">
    <property type="component" value="Unassembled WGS sequence"/>
</dbReference>
<feature type="compositionally biased region" description="Basic residues" evidence="1">
    <location>
        <begin position="1"/>
        <end position="10"/>
    </location>
</feature>
<keyword evidence="3" id="KW-1185">Reference proteome</keyword>
<feature type="region of interest" description="Disordered" evidence="1">
    <location>
        <begin position="1"/>
        <end position="76"/>
    </location>
</feature>